<dbReference type="PANTHER" id="PTHR30201">
    <property type="entry name" value="TRIPHOSPHORIBOSYL-DEPHOSPHO-COA SYNTHASE"/>
    <property type="match status" value="1"/>
</dbReference>
<organism evidence="8 9">
    <name type="scientific">Enterocloster hominis</name>
    <name type="common">ex Hitch et al. 2024</name>
    <dbReference type="NCBI Taxonomy" id="1917870"/>
    <lineage>
        <taxon>Bacteria</taxon>
        <taxon>Bacillati</taxon>
        <taxon>Bacillota</taxon>
        <taxon>Clostridia</taxon>
        <taxon>Lachnospirales</taxon>
        <taxon>Lachnospiraceae</taxon>
        <taxon>Enterocloster</taxon>
    </lineage>
</organism>
<keyword evidence="2 7" id="KW-0808">Transferase</keyword>
<evidence type="ECO:0000313" key="9">
    <source>
        <dbReference type="Proteomes" id="UP001454086"/>
    </source>
</evidence>
<protein>
    <recommendedName>
        <fullName evidence="7">Probable 2-(5''-triphosphoribosyl)-3'-dephosphocoenzyme-A synthase</fullName>
        <shortName evidence="7">2-(5''-triphosphoribosyl)-3'-dephospho-CoA synthase</shortName>
        <ecNumber evidence="7">2.4.2.52</ecNumber>
    </recommendedName>
</protein>
<keyword evidence="4 7" id="KW-0547">Nucleotide-binding</keyword>
<evidence type="ECO:0000256" key="6">
    <source>
        <dbReference type="ARBA" id="ARBA00048574"/>
    </source>
</evidence>
<evidence type="ECO:0000256" key="2">
    <source>
        <dbReference type="ARBA" id="ARBA00022679"/>
    </source>
</evidence>
<comment type="similarity">
    <text evidence="7">Belongs to the CitG/MdcB family.</text>
</comment>
<dbReference type="GO" id="GO:0016757">
    <property type="term" value="F:glycosyltransferase activity"/>
    <property type="evidence" value="ECO:0007669"/>
    <property type="project" value="UniProtKB-KW"/>
</dbReference>
<evidence type="ECO:0000256" key="7">
    <source>
        <dbReference type="HAMAP-Rule" id="MF_00397"/>
    </source>
</evidence>
<dbReference type="EC" id="2.4.2.52" evidence="7"/>
<evidence type="ECO:0000256" key="3">
    <source>
        <dbReference type="ARBA" id="ARBA00022695"/>
    </source>
</evidence>
<dbReference type="PANTHER" id="PTHR30201:SF2">
    <property type="entry name" value="2-(5''-TRIPHOSPHORIBOSYL)-3'-DEPHOSPHOCOENZYME-A SYNTHASE"/>
    <property type="match status" value="1"/>
</dbReference>
<accession>A0ABV1D1D5</accession>
<dbReference type="Pfam" id="PF01874">
    <property type="entry name" value="CitG"/>
    <property type="match status" value="1"/>
</dbReference>
<dbReference type="GO" id="GO:0046917">
    <property type="term" value="F:triphosphoribosyl-dephospho-CoA synthase activity"/>
    <property type="evidence" value="ECO:0007669"/>
    <property type="project" value="UniProtKB-EC"/>
</dbReference>
<keyword evidence="8" id="KW-0328">Glycosyltransferase</keyword>
<keyword evidence="3" id="KW-0548">Nucleotidyltransferase</keyword>
<dbReference type="Proteomes" id="UP001454086">
    <property type="component" value="Unassembled WGS sequence"/>
</dbReference>
<proteinExistence type="inferred from homology"/>
<dbReference type="EMBL" id="JBBMFM010000010">
    <property type="protein sequence ID" value="MEQ2424209.1"/>
    <property type="molecule type" value="Genomic_DNA"/>
</dbReference>
<keyword evidence="9" id="KW-1185">Reference proteome</keyword>
<dbReference type="RefSeq" id="WP_040380065.1">
    <property type="nucleotide sequence ID" value="NZ_JBBMFM010000010.1"/>
</dbReference>
<gene>
    <name evidence="7 8" type="primary">citG</name>
    <name evidence="8" type="ORF">WMQ36_04430</name>
</gene>
<comment type="catalytic activity">
    <reaction evidence="6">
        <text>apo-[citrate lyase ACP] + 2'-(5''-triphospho-alpha-D-ribosyl)-3'-dephospho-CoA = holo-[citrate lyase ACP] + diphosphate</text>
        <dbReference type="Rhea" id="RHEA:16333"/>
        <dbReference type="Rhea" id="RHEA-COMP:10157"/>
        <dbReference type="Rhea" id="RHEA-COMP:10158"/>
        <dbReference type="ChEBI" id="CHEBI:29999"/>
        <dbReference type="ChEBI" id="CHEBI:33019"/>
        <dbReference type="ChEBI" id="CHEBI:61378"/>
        <dbReference type="ChEBI" id="CHEBI:82683"/>
        <dbReference type="EC" id="2.7.7.61"/>
    </reaction>
</comment>
<comment type="catalytic activity">
    <reaction evidence="1 7">
        <text>3'-dephospho-CoA + ATP = 2'-(5''-triphospho-alpha-D-ribosyl)-3'-dephospho-CoA + adenine</text>
        <dbReference type="Rhea" id="RHEA:15117"/>
        <dbReference type="ChEBI" id="CHEBI:16708"/>
        <dbReference type="ChEBI" id="CHEBI:30616"/>
        <dbReference type="ChEBI" id="CHEBI:57328"/>
        <dbReference type="ChEBI" id="CHEBI:61378"/>
        <dbReference type="EC" id="2.4.2.52"/>
    </reaction>
</comment>
<evidence type="ECO:0000313" key="8">
    <source>
        <dbReference type="EMBL" id="MEQ2424209.1"/>
    </source>
</evidence>
<comment type="caution">
    <text evidence="8">The sequence shown here is derived from an EMBL/GenBank/DDBJ whole genome shotgun (WGS) entry which is preliminary data.</text>
</comment>
<dbReference type="InterPro" id="IPR017551">
    <property type="entry name" value="TriPribosyl-deP-CoA_syn_CitG"/>
</dbReference>
<name>A0ABV1D1D5_9FIRM</name>
<dbReference type="HAMAP" id="MF_00397">
    <property type="entry name" value="CitG"/>
    <property type="match status" value="1"/>
</dbReference>
<dbReference type="Pfam" id="PF03802">
    <property type="entry name" value="CitX"/>
    <property type="match status" value="1"/>
</dbReference>
<sequence>MEIRKVQVTDMMAAREARAFRQQELIRKYEKNLICFTLNIAGPVKNSDLIQQTFEEGAECIFNQLRVRGIAVLFYEKTHKATGNEAFIVVDCDIIEIKCIMSEIEDTHPLGRLFDIDVLACDGTKMERGEVGLGERRCLICGGPVHRCSSRRVHPLEELQKKTVQMMEGYFLNHFVDKIAGFAMKALLYEVSVSPKPGLVDRFNNGSHRDMDFYSFVDSAAALIPHFKSMVRTGIETAMEPPEKTFRKLQYEGVNAECAMFDATQNVNTHKGAIFSMGIICGAIGRIKGNKGKLTAEQILRECGALSKPYAEFAFNHIEQQRPTAGCQLYKKYGIKGVRGEAADGFPAVLHAGLPILKKALAEGCTKDEAGSITLLYLLSEAVDTNIIARSDYSTYIDVKKQLNEILNQEKYPAAAIIRDLDHQFISKNLSPGGAADLLAICWFIYFIECDDGE</sequence>
<evidence type="ECO:0000256" key="4">
    <source>
        <dbReference type="ARBA" id="ARBA00022741"/>
    </source>
</evidence>
<dbReference type="NCBIfam" id="TIGR03125">
    <property type="entry name" value="citrate_citG"/>
    <property type="match status" value="1"/>
</dbReference>
<evidence type="ECO:0000256" key="1">
    <source>
        <dbReference type="ARBA" id="ARBA00001210"/>
    </source>
</evidence>
<dbReference type="Gene3D" id="1.10.4200.10">
    <property type="entry name" value="Triphosphoribosyl-dephospho-CoA protein"/>
    <property type="match status" value="1"/>
</dbReference>
<keyword evidence="5 7" id="KW-0067">ATP-binding</keyword>
<reference evidence="8 9" key="1">
    <citation type="submission" date="2024-03" db="EMBL/GenBank/DDBJ databases">
        <title>Human intestinal bacterial collection.</title>
        <authorList>
            <person name="Pauvert C."/>
            <person name="Hitch T.C.A."/>
            <person name="Clavel T."/>
        </authorList>
    </citation>
    <scope>NUCLEOTIDE SEQUENCE [LARGE SCALE GENOMIC DNA]</scope>
    <source>
        <strain evidence="8 9">CLA-SR-H021</strain>
    </source>
</reference>
<dbReference type="InterPro" id="IPR005551">
    <property type="entry name" value="CitX"/>
</dbReference>
<dbReference type="NCBIfam" id="TIGR03124">
    <property type="entry name" value="citrate_citX"/>
    <property type="match status" value="1"/>
</dbReference>
<evidence type="ECO:0000256" key="5">
    <source>
        <dbReference type="ARBA" id="ARBA00022840"/>
    </source>
</evidence>
<dbReference type="InterPro" id="IPR002736">
    <property type="entry name" value="CitG"/>
</dbReference>